<keyword evidence="3" id="KW-1185">Reference proteome</keyword>
<comment type="caution">
    <text evidence="2">The sequence shown here is derived from an EMBL/GenBank/DDBJ whole genome shotgun (WGS) entry which is preliminary data.</text>
</comment>
<accession>A0A4Z2GMB9</accession>
<proteinExistence type="predicted"/>
<sequence length="188" mass="20674">MPMRSTNKSEHAKLTMWSVAVALQHLRHSDGDRVTHDARHQDGAVEDAYQAGAKSPRVRGEDQEGDVFFPKITTDTEDFSFPRRVSTSKKLASLGQTGCRGIRLSHCSPSSGNLGREEGAGPSLVVTAVTSTTGIIINRIAIPRPNRNEHSQKIGESREQPWHRIVAMKKERKTGTAPAKNSHENRAC</sequence>
<dbReference type="EMBL" id="SRLO01000477">
    <property type="protein sequence ID" value="TNN54707.1"/>
    <property type="molecule type" value="Genomic_DNA"/>
</dbReference>
<dbReference type="Proteomes" id="UP000314294">
    <property type="component" value="Unassembled WGS sequence"/>
</dbReference>
<organism evidence="2 3">
    <name type="scientific">Liparis tanakae</name>
    <name type="common">Tanaka's snailfish</name>
    <dbReference type="NCBI Taxonomy" id="230148"/>
    <lineage>
        <taxon>Eukaryota</taxon>
        <taxon>Metazoa</taxon>
        <taxon>Chordata</taxon>
        <taxon>Craniata</taxon>
        <taxon>Vertebrata</taxon>
        <taxon>Euteleostomi</taxon>
        <taxon>Actinopterygii</taxon>
        <taxon>Neopterygii</taxon>
        <taxon>Teleostei</taxon>
        <taxon>Neoteleostei</taxon>
        <taxon>Acanthomorphata</taxon>
        <taxon>Eupercaria</taxon>
        <taxon>Perciformes</taxon>
        <taxon>Cottioidei</taxon>
        <taxon>Cottales</taxon>
        <taxon>Liparidae</taxon>
        <taxon>Liparis</taxon>
    </lineage>
</organism>
<name>A0A4Z2GMB9_9TELE</name>
<dbReference type="AlphaFoldDB" id="A0A4Z2GMB9"/>
<evidence type="ECO:0000313" key="2">
    <source>
        <dbReference type="EMBL" id="TNN54707.1"/>
    </source>
</evidence>
<feature type="region of interest" description="Disordered" evidence="1">
    <location>
        <begin position="169"/>
        <end position="188"/>
    </location>
</feature>
<gene>
    <name evidence="2" type="ORF">EYF80_035110</name>
</gene>
<protein>
    <submittedName>
        <fullName evidence="2">Uncharacterized protein</fullName>
    </submittedName>
</protein>
<reference evidence="2 3" key="1">
    <citation type="submission" date="2019-03" db="EMBL/GenBank/DDBJ databases">
        <title>First draft genome of Liparis tanakae, snailfish: a comprehensive survey of snailfish specific genes.</title>
        <authorList>
            <person name="Kim W."/>
            <person name="Song I."/>
            <person name="Jeong J.-H."/>
            <person name="Kim D."/>
            <person name="Kim S."/>
            <person name="Ryu S."/>
            <person name="Song J.Y."/>
            <person name="Lee S.K."/>
        </authorList>
    </citation>
    <scope>NUCLEOTIDE SEQUENCE [LARGE SCALE GENOMIC DNA]</scope>
    <source>
        <tissue evidence="2">Muscle</tissue>
    </source>
</reference>
<evidence type="ECO:0000256" key="1">
    <source>
        <dbReference type="SAM" id="MobiDB-lite"/>
    </source>
</evidence>
<evidence type="ECO:0000313" key="3">
    <source>
        <dbReference type="Proteomes" id="UP000314294"/>
    </source>
</evidence>